<evidence type="ECO:0000256" key="2">
    <source>
        <dbReference type="ARBA" id="ARBA00007794"/>
    </source>
</evidence>
<comment type="subcellular location">
    <subcellularLocation>
        <location evidence="1 12">Host nucleus</location>
    </subcellularLocation>
</comment>
<dbReference type="SUPFAM" id="SSF51332">
    <property type="entry name" value="E2 regulatory, transactivation domain"/>
    <property type="match status" value="1"/>
</dbReference>
<keyword evidence="9 12" id="KW-0238">DNA-binding</keyword>
<dbReference type="InterPro" id="IPR042503">
    <property type="entry name" value="Regulatory_protein_E2_N_1"/>
</dbReference>
<dbReference type="Gene3D" id="3.30.70.330">
    <property type="match status" value="1"/>
</dbReference>
<reference evidence="16" key="1">
    <citation type="journal article" date="2018" name="Nat. Med.">
        <title>Expanded skin virome in DOCK8-deficient patients.</title>
        <authorList>
            <consortium name="NISC Comparative Sequencing Program"/>
            <person name="Tirosh O."/>
            <person name="Conlan S."/>
            <person name="Deming C."/>
            <person name="Lee-Lin S.Q."/>
            <person name="Huang X."/>
            <person name="Su H.C."/>
            <person name="Freeman A.F."/>
            <person name="Segre J.A."/>
            <person name="Kong H.H."/>
        </authorList>
    </citation>
    <scope>NUCLEOTIDE SEQUENCE</scope>
    <source>
        <strain evidence="16">HPV-mSK_071</strain>
    </source>
</reference>
<evidence type="ECO:0000259" key="14">
    <source>
        <dbReference type="Pfam" id="PF00508"/>
    </source>
</evidence>
<keyword evidence="8 12" id="KW-0805">Transcription regulation</keyword>
<dbReference type="Gene3D" id="1.10.287.30">
    <property type="entry name" value="E2 (early) protein, N terminal domain, subdomain 1"/>
    <property type="match status" value="1"/>
</dbReference>
<evidence type="ECO:0000256" key="3">
    <source>
        <dbReference type="ARBA" id="ARBA00022491"/>
    </source>
</evidence>
<dbReference type="GO" id="GO:0003700">
    <property type="term" value="F:DNA-binding transcription factor activity"/>
    <property type="evidence" value="ECO:0007669"/>
    <property type="project" value="UniProtKB-UniRule"/>
</dbReference>
<organism evidence="16">
    <name type="scientific">Human papillomavirus</name>
    <dbReference type="NCBI Taxonomy" id="10566"/>
    <lineage>
        <taxon>Viruses</taxon>
        <taxon>Monodnaviria</taxon>
        <taxon>Shotokuvirae</taxon>
        <taxon>Cossaviricota</taxon>
        <taxon>Papovaviricetes</taxon>
        <taxon>Zurhausenvirales</taxon>
        <taxon>Papillomaviridae</taxon>
    </lineage>
</organism>
<evidence type="ECO:0000256" key="5">
    <source>
        <dbReference type="ARBA" id="ARBA00022553"/>
    </source>
</evidence>
<comment type="similarity">
    <text evidence="12">Belongs to the papillomaviridae E2 protein family.</text>
</comment>
<comment type="caution">
    <text evidence="12">Lacks conserved residue(s) required for the propagation of feature annotation.</text>
</comment>
<feature type="domain" description="Papillomavirus E2 N-terminal" evidence="14">
    <location>
        <begin position="6"/>
        <end position="201"/>
    </location>
</feature>
<dbReference type="HAMAP" id="MF_04001">
    <property type="entry name" value="PPV_E2"/>
    <property type="match status" value="1"/>
</dbReference>
<dbReference type="GO" id="GO:0039693">
    <property type="term" value="P:viral DNA genome replication"/>
    <property type="evidence" value="ECO:0007669"/>
    <property type="project" value="UniProtKB-UniRule"/>
</dbReference>
<comment type="similarity">
    <text evidence="2">Belongs to the papillomaviridae E8^E2C protein family.</text>
</comment>
<keyword evidence="7 12" id="KW-0235">DNA replication</keyword>
<evidence type="ECO:0000256" key="8">
    <source>
        <dbReference type="ARBA" id="ARBA00023015"/>
    </source>
</evidence>
<keyword evidence="12" id="KW-1017">Isopeptide bond</keyword>
<evidence type="ECO:0000256" key="11">
    <source>
        <dbReference type="ARBA" id="ARBA00023163"/>
    </source>
</evidence>
<proteinExistence type="inferred from homology"/>
<evidence type="ECO:0000256" key="13">
    <source>
        <dbReference type="SAM" id="MobiDB-lite"/>
    </source>
</evidence>
<evidence type="ECO:0000259" key="15">
    <source>
        <dbReference type="Pfam" id="PF00511"/>
    </source>
</evidence>
<keyword evidence="3 12" id="KW-0678">Repressor</keyword>
<keyword evidence="11 12" id="KW-0804">Transcription</keyword>
<dbReference type="InterPro" id="IPR012677">
    <property type="entry name" value="Nucleotide-bd_a/b_plait_sf"/>
</dbReference>
<keyword evidence="10 12" id="KW-0010">Activator</keyword>
<comment type="function">
    <text evidence="12">Plays a role in the initiation of viral DNA replication. A dimer of E2 interacts with a dimer of E1 in order to improve specificity of E1 DNA binding activity. Once the complex recognizes and binds DNA at specific sites, the E2 dimer is removed from DNA. E2 also regulates viral transcription through binding to the E2RE response element (5'-ACCNNNNNNGGT-3') present in multiple copies in the regulatory regions of the viral genome. Activates or represses transcription depending on E2RE's position with regards to proximal promoter elements including the TATA-box. Repression occurs by sterically hindering the assembly of the transcription initiation complex.</text>
</comment>
<dbReference type="GO" id="GO:0006351">
    <property type="term" value="P:DNA-templated transcription"/>
    <property type="evidence" value="ECO:0007669"/>
    <property type="project" value="UniProtKB-UniRule"/>
</dbReference>
<dbReference type="GO" id="GO:0006260">
    <property type="term" value="P:DNA replication"/>
    <property type="evidence" value="ECO:0007669"/>
    <property type="project" value="UniProtKB-KW"/>
</dbReference>
<dbReference type="GO" id="GO:0042025">
    <property type="term" value="C:host cell nucleus"/>
    <property type="evidence" value="ECO:0007669"/>
    <property type="project" value="UniProtKB-SubCell"/>
</dbReference>
<evidence type="ECO:0000256" key="9">
    <source>
        <dbReference type="ARBA" id="ARBA00023125"/>
    </source>
</evidence>
<comment type="PTM">
    <text evidence="12">Sumoylation plays a regulatory role in E2 transcriptional activity.</text>
</comment>
<evidence type="ECO:0000256" key="6">
    <source>
        <dbReference type="ARBA" id="ARBA00022562"/>
    </source>
</evidence>
<sequence length="403" mass="46022">MNQADLTRRSDALQERLLNLYESGAKTLEAQIEHWTLVRKINVTYYYARKEQYTHLGLQPLPSLAVSEYKSKEAIQIVLLLRSLQSSPYASEEWSLSDTSAELIHSPPKNTLKKGAYRVDVWFDHDRNNSFPYTNYDFIYYQDYDEQWHKTAGLVDINGFYYEEPGGDRVYYFLFEADAARYGETGQWTVQFKNQTLSTSIPSSSRPQSTVSLQGSISSSSDSLYTPQRVNIRNTRSHESEEGNASSTTGTPPQTPVRPRRRRREGEPTSTTGESTRAKRRRRTGPVVGAAVSPGEVGSRHRSVPTSGLTRLARLEAEARDPLIVIFKGRSNQLKCWRYRIPKDLYTVATTVFRWAGDDDDENSLISHRMLVAFDSQLQRKHFLQRVSIPKGVLYAYGHLDSL</sequence>
<protein>
    <recommendedName>
        <fullName evidence="12">Regulatory protein E2</fullName>
    </recommendedName>
</protein>
<evidence type="ECO:0000256" key="4">
    <source>
        <dbReference type="ARBA" id="ARBA00022518"/>
    </source>
</evidence>
<dbReference type="InterPro" id="IPR001866">
    <property type="entry name" value="PPV_E2_N"/>
</dbReference>
<dbReference type="GO" id="GO:0000166">
    <property type="term" value="F:nucleotide binding"/>
    <property type="evidence" value="ECO:0007669"/>
    <property type="project" value="UniProtKB-UniRule"/>
</dbReference>
<evidence type="ECO:0000256" key="7">
    <source>
        <dbReference type="ARBA" id="ARBA00022705"/>
    </source>
</evidence>
<comment type="subunit">
    <text evidence="12">Binds DNA as homodimer. Interacts with protein E1; this interaction greatly increases E1 DNA-binding activity. Interacts with protein L1; this interaction enhances E2-dependent replication and transcription activation. Interacts with protein L2; this interaction inhibits E2 transcriptional activity but not DNA replication function E2. Interacts with protein E7; this interaction inhibits E7 oncogenic activity. Interacts with host TAF1; this interaction modulates E2-dependent transcriptional regulation. Interacts with host BRD4; this interaction mediates E2 transcriptional activation function. Additionally, the interaction with host BRD4 on mitotic chromosomes mediates tethering of the viral genome. Interacts with host TOPBP1; this interaction is required for optimal viral DNA replication.</text>
</comment>
<dbReference type="Pfam" id="PF00511">
    <property type="entry name" value="PPV_E2_C"/>
    <property type="match status" value="1"/>
</dbReference>
<dbReference type="InterPro" id="IPR036050">
    <property type="entry name" value="Regulatory_protein_E2_N"/>
</dbReference>
<feature type="cross-link" description="Glycyl lysine isopeptide (Lys-Gly) (interchain with G-Cter in SUMO)" evidence="12">
    <location>
        <position position="328"/>
    </location>
</feature>
<feature type="compositionally biased region" description="Low complexity" evidence="13">
    <location>
        <begin position="198"/>
        <end position="223"/>
    </location>
</feature>
<dbReference type="EMBL" id="MH777216">
    <property type="protein sequence ID" value="AYA93774.2"/>
    <property type="molecule type" value="Genomic_DNA"/>
</dbReference>
<dbReference type="InterPro" id="IPR035975">
    <property type="entry name" value="E2/EBNA1_C_sf"/>
</dbReference>
<dbReference type="InterPro" id="IPR000427">
    <property type="entry name" value="Papillomavirus_E2_C"/>
</dbReference>
<comment type="PTM">
    <text evidence="12">Phosphorylated.</text>
</comment>
<dbReference type="Pfam" id="PF00508">
    <property type="entry name" value="PPV_E2_N"/>
    <property type="match status" value="1"/>
</dbReference>
<evidence type="ECO:0000256" key="10">
    <source>
        <dbReference type="ARBA" id="ARBA00023159"/>
    </source>
</evidence>
<dbReference type="SUPFAM" id="SSF54957">
    <property type="entry name" value="Viral DNA-binding domain"/>
    <property type="match status" value="1"/>
</dbReference>
<feature type="region of interest" description="DNA-binding domain" evidence="12">
    <location>
        <begin position="321"/>
        <end position="403"/>
    </location>
</feature>
<feature type="region of interest" description="Disordered" evidence="13">
    <location>
        <begin position="198"/>
        <end position="305"/>
    </location>
</feature>
<keyword evidence="4 12" id="KW-0244">Early protein</keyword>
<keyword evidence="5 12" id="KW-0597">Phosphoprotein</keyword>
<feature type="domain" description="Papillomavirus E2 C-terminal" evidence="15">
    <location>
        <begin position="324"/>
        <end position="400"/>
    </location>
</feature>
<dbReference type="InterPro" id="IPR033668">
    <property type="entry name" value="Reg_prot_E2"/>
</dbReference>
<evidence type="ECO:0000256" key="1">
    <source>
        <dbReference type="ARBA" id="ARBA00004147"/>
    </source>
</evidence>
<dbReference type="Gene3D" id="2.170.200.10">
    <property type="entry name" value="Papillomavirus E2 early protein domain"/>
    <property type="match status" value="1"/>
</dbReference>
<dbReference type="InterPro" id="IPR042504">
    <property type="entry name" value="Regulatory_protein_E2_N_2"/>
</dbReference>
<name>A0A385PIK6_9PAPI</name>
<keyword evidence="12" id="KW-0832">Ubl conjugation</keyword>
<dbReference type="GO" id="GO:0003677">
    <property type="term" value="F:DNA binding"/>
    <property type="evidence" value="ECO:0007669"/>
    <property type="project" value="UniProtKB-UniRule"/>
</dbReference>
<accession>A0A385PIK6</accession>
<feature type="compositionally biased region" description="Polar residues" evidence="13">
    <location>
        <begin position="224"/>
        <end position="234"/>
    </location>
</feature>
<evidence type="ECO:0000256" key="12">
    <source>
        <dbReference type="HAMAP-Rule" id="MF_04001"/>
    </source>
</evidence>
<evidence type="ECO:0000313" key="16">
    <source>
        <dbReference type="EMBL" id="AYA93774.2"/>
    </source>
</evidence>
<dbReference type="GO" id="GO:0006275">
    <property type="term" value="P:regulation of DNA replication"/>
    <property type="evidence" value="ECO:0007669"/>
    <property type="project" value="UniProtKB-UniRule"/>
</dbReference>
<keyword evidence="6 12" id="KW-1048">Host nucleus</keyword>
<gene>
    <name evidence="12" type="primary">E2</name>
</gene>